<evidence type="ECO:0000256" key="1">
    <source>
        <dbReference type="SAM" id="MobiDB-lite"/>
    </source>
</evidence>
<reference evidence="4" key="1">
    <citation type="journal article" date="2019" name="Int. J. Syst. Evol. Microbiol.">
        <title>The Global Catalogue of Microorganisms (GCM) 10K type strain sequencing project: providing services to taxonomists for standard genome sequencing and annotation.</title>
        <authorList>
            <consortium name="The Broad Institute Genomics Platform"/>
            <consortium name="The Broad Institute Genome Sequencing Center for Infectious Disease"/>
            <person name="Wu L."/>
            <person name="Ma J."/>
        </authorList>
    </citation>
    <scope>NUCLEOTIDE SEQUENCE [LARGE SCALE GENOMIC DNA]</scope>
    <source>
        <strain evidence="4">CCUG 49018</strain>
    </source>
</reference>
<keyword evidence="4" id="KW-1185">Reference proteome</keyword>
<sequence>MRFPSPRAALTAAVTASLSLGAVTAVAMAGSPAGPVALPRFASSAPGTSVATFPTFDDAIPPVPLPDLGAAAAPPAPVPTTRAPAPRRATTAPPATRDAAPTTHADRPTVTRPRDDTRGGPRRGQDDNIRTACALGYLSGPICERD</sequence>
<dbReference type="RefSeq" id="WP_143770364.1">
    <property type="nucleotide sequence ID" value="NZ_BAABKS010000013.1"/>
</dbReference>
<organism evidence="3 4">
    <name type="scientific">Pseudonocardia benzenivorans</name>
    <dbReference type="NCBI Taxonomy" id="228005"/>
    <lineage>
        <taxon>Bacteria</taxon>
        <taxon>Bacillati</taxon>
        <taxon>Actinomycetota</taxon>
        <taxon>Actinomycetes</taxon>
        <taxon>Pseudonocardiales</taxon>
        <taxon>Pseudonocardiaceae</taxon>
        <taxon>Pseudonocardia</taxon>
    </lineage>
</organism>
<accession>A0ABW3VHV7</accession>
<dbReference type="EMBL" id="JBHTMB010000088">
    <property type="protein sequence ID" value="MFD1233894.1"/>
    <property type="molecule type" value="Genomic_DNA"/>
</dbReference>
<protein>
    <submittedName>
        <fullName evidence="3">Uncharacterized protein</fullName>
    </submittedName>
</protein>
<name>A0ABW3VHV7_9PSEU</name>
<feature type="compositionally biased region" description="Basic and acidic residues" evidence="1">
    <location>
        <begin position="104"/>
        <end position="128"/>
    </location>
</feature>
<evidence type="ECO:0000256" key="2">
    <source>
        <dbReference type="SAM" id="SignalP"/>
    </source>
</evidence>
<evidence type="ECO:0000313" key="4">
    <source>
        <dbReference type="Proteomes" id="UP001597182"/>
    </source>
</evidence>
<keyword evidence="2" id="KW-0732">Signal</keyword>
<dbReference type="Proteomes" id="UP001597182">
    <property type="component" value="Unassembled WGS sequence"/>
</dbReference>
<gene>
    <name evidence="3" type="ORF">ACFQ34_11420</name>
</gene>
<feature type="compositionally biased region" description="Low complexity" evidence="1">
    <location>
        <begin position="66"/>
        <end position="103"/>
    </location>
</feature>
<comment type="caution">
    <text evidence="3">The sequence shown here is derived from an EMBL/GenBank/DDBJ whole genome shotgun (WGS) entry which is preliminary data.</text>
</comment>
<feature type="signal peptide" evidence="2">
    <location>
        <begin position="1"/>
        <end position="29"/>
    </location>
</feature>
<feature type="chain" id="PRO_5045929423" evidence="2">
    <location>
        <begin position="30"/>
        <end position="146"/>
    </location>
</feature>
<proteinExistence type="predicted"/>
<evidence type="ECO:0000313" key="3">
    <source>
        <dbReference type="EMBL" id="MFD1233894.1"/>
    </source>
</evidence>
<feature type="region of interest" description="Disordered" evidence="1">
    <location>
        <begin position="57"/>
        <end position="128"/>
    </location>
</feature>